<feature type="region of interest" description="Disordered" evidence="1">
    <location>
        <begin position="304"/>
        <end position="336"/>
    </location>
</feature>
<feature type="compositionally biased region" description="Polar residues" evidence="1">
    <location>
        <begin position="260"/>
        <end position="271"/>
    </location>
</feature>
<feature type="region of interest" description="Disordered" evidence="1">
    <location>
        <begin position="259"/>
        <end position="292"/>
    </location>
</feature>
<feature type="compositionally biased region" description="Low complexity" evidence="1">
    <location>
        <begin position="272"/>
        <end position="292"/>
    </location>
</feature>
<evidence type="ECO:0000256" key="1">
    <source>
        <dbReference type="SAM" id="MobiDB-lite"/>
    </source>
</evidence>
<dbReference type="EMBL" id="BEXD01000344">
    <property type="protein sequence ID" value="GBB86682.1"/>
    <property type="molecule type" value="Genomic_DNA"/>
</dbReference>
<reference evidence="2 3" key="1">
    <citation type="submission" date="2017-11" db="EMBL/GenBank/DDBJ databases">
        <title>The genome of Rhizophagus clarus HR1 reveals common genetic basis of auxotrophy among arbuscular mycorrhizal fungi.</title>
        <authorList>
            <person name="Kobayashi Y."/>
        </authorList>
    </citation>
    <scope>NUCLEOTIDE SEQUENCE [LARGE SCALE GENOMIC DNA]</scope>
    <source>
        <strain evidence="2 3">HR1</strain>
    </source>
</reference>
<dbReference type="AlphaFoldDB" id="A0A2Z6QDQ4"/>
<feature type="compositionally biased region" description="Low complexity" evidence="1">
    <location>
        <begin position="215"/>
        <end position="226"/>
    </location>
</feature>
<evidence type="ECO:0000313" key="3">
    <source>
        <dbReference type="Proteomes" id="UP000247702"/>
    </source>
</evidence>
<feature type="compositionally biased region" description="Polar residues" evidence="1">
    <location>
        <begin position="227"/>
        <end position="243"/>
    </location>
</feature>
<feature type="region of interest" description="Disordered" evidence="1">
    <location>
        <begin position="191"/>
        <end position="247"/>
    </location>
</feature>
<dbReference type="Proteomes" id="UP000247702">
    <property type="component" value="Unassembled WGS sequence"/>
</dbReference>
<protein>
    <submittedName>
        <fullName evidence="2">Uncharacterized protein</fullName>
    </submittedName>
</protein>
<gene>
    <name evidence="2" type="ORF">RclHR1_13070002</name>
</gene>
<organism evidence="2 3">
    <name type="scientific">Rhizophagus clarus</name>
    <dbReference type="NCBI Taxonomy" id="94130"/>
    <lineage>
        <taxon>Eukaryota</taxon>
        <taxon>Fungi</taxon>
        <taxon>Fungi incertae sedis</taxon>
        <taxon>Mucoromycota</taxon>
        <taxon>Glomeromycotina</taxon>
        <taxon>Glomeromycetes</taxon>
        <taxon>Glomerales</taxon>
        <taxon>Glomeraceae</taxon>
        <taxon>Rhizophagus</taxon>
    </lineage>
</organism>
<keyword evidence="3" id="KW-1185">Reference proteome</keyword>
<evidence type="ECO:0000313" key="2">
    <source>
        <dbReference type="EMBL" id="GBB86682.1"/>
    </source>
</evidence>
<sequence length="434" mass="47999">MHLILCSKQRSVMHQILQFYQNHLFSKLREASELADQDPTPLLQKLSSLSCWTISSSNWSSYALIRGCLPAMFIDLFVELSISRPSAMKVVAAIHNNFIQKLRKRIWAPRTYDKSKWEDAMNITLKLKTTPWPSNLPATSYVPFSSLSPLTHLVTSHDSEVDWIKNSMIQGWDVDFYSGLFLSKMSSRNSQNVARRGGSLSNTNSRRAHCHNKRNNNNNSDNSSSDGESTAQQKRTRTLSPNTMDEDFIADTAVDVEVDSLSSPSKENNTVSTSLSSLPNSAAASSAPSNDASTSLNAFMHARTTTSASPPNASPDKATADDSPVDQIPIPSPTFSFDRNDYQAAAASNSAPETLKNFPTNKVLIDAVNNTFLEIYESYTGKACMTGSGESKRLVIHFQTMEAHDACIGAAHQQFPDLVFHAHDPRQLRSNEDL</sequence>
<proteinExistence type="predicted"/>
<comment type="caution">
    <text evidence="2">The sequence shown here is derived from an EMBL/GenBank/DDBJ whole genome shotgun (WGS) entry which is preliminary data.</text>
</comment>
<name>A0A2Z6QDQ4_9GLOM</name>
<feature type="compositionally biased region" description="Polar residues" evidence="1">
    <location>
        <begin position="191"/>
        <end position="205"/>
    </location>
</feature>
<accession>A0A2Z6QDQ4</accession>